<gene>
    <name evidence="1" type="ORF">HMPREF0080_00182</name>
</gene>
<evidence type="ECO:0000313" key="2">
    <source>
        <dbReference type="Proteomes" id="UP000005481"/>
    </source>
</evidence>
<proteinExistence type="predicted"/>
<organism evidence="1 2">
    <name type="scientific">Anaeroglobus geminatus F0357</name>
    <dbReference type="NCBI Taxonomy" id="861450"/>
    <lineage>
        <taxon>Bacteria</taxon>
        <taxon>Bacillati</taxon>
        <taxon>Bacillota</taxon>
        <taxon>Negativicutes</taxon>
        <taxon>Veillonellales</taxon>
        <taxon>Veillonellaceae</taxon>
        <taxon>Anaeroglobus</taxon>
    </lineage>
</organism>
<comment type="caution">
    <text evidence="1">The sequence shown here is derived from an EMBL/GenBank/DDBJ whole genome shotgun (WGS) entry which is preliminary data.</text>
</comment>
<dbReference type="EMBL" id="AGCJ01000007">
    <property type="protein sequence ID" value="EHM43533.1"/>
    <property type="molecule type" value="Genomic_DNA"/>
</dbReference>
<protein>
    <submittedName>
        <fullName evidence="1">Uncharacterized protein</fullName>
    </submittedName>
</protein>
<reference evidence="1 2" key="1">
    <citation type="submission" date="2011-08" db="EMBL/GenBank/DDBJ databases">
        <authorList>
            <person name="Weinstock G."/>
            <person name="Sodergren E."/>
            <person name="Clifton S."/>
            <person name="Fulton L."/>
            <person name="Fulton B."/>
            <person name="Courtney L."/>
            <person name="Fronick C."/>
            <person name="Harrison M."/>
            <person name="Strong C."/>
            <person name="Farmer C."/>
            <person name="Delahaunty K."/>
            <person name="Markovic C."/>
            <person name="Hall O."/>
            <person name="Minx P."/>
            <person name="Tomlinson C."/>
            <person name="Mitreva M."/>
            <person name="Hou S."/>
            <person name="Chen J."/>
            <person name="Wollam A."/>
            <person name="Pepin K.H."/>
            <person name="Johnson M."/>
            <person name="Bhonagiri V."/>
            <person name="Zhang X."/>
            <person name="Suruliraj S."/>
            <person name="Warren W."/>
            <person name="Chinwalla A."/>
            <person name="Mardis E.R."/>
            <person name="Wilson R.K."/>
        </authorList>
    </citation>
    <scope>NUCLEOTIDE SEQUENCE [LARGE SCALE GENOMIC DNA]</scope>
    <source>
        <strain evidence="1 2">F0357</strain>
    </source>
</reference>
<dbReference type="AlphaFoldDB" id="G9YEX2"/>
<accession>G9YEX2</accession>
<evidence type="ECO:0000313" key="1">
    <source>
        <dbReference type="EMBL" id="EHM43533.1"/>
    </source>
</evidence>
<dbReference type="HOGENOM" id="CLU_2679618_0_0_9"/>
<dbReference type="Proteomes" id="UP000005481">
    <property type="component" value="Unassembled WGS sequence"/>
</dbReference>
<sequence length="74" mass="8077">MPCRAASCFGSDTFLYTETYPGELLLWSIFDKGLKDGCLEKEPAQAERGANTRPCFYGCNRCDSCGGHGDDAKT</sequence>
<keyword evidence="2" id="KW-1185">Reference proteome</keyword>
<name>G9YEX2_9FIRM</name>
<dbReference type="STRING" id="861450.HMPREF0080_00182"/>